<dbReference type="GO" id="GO:0006772">
    <property type="term" value="P:thiamine metabolic process"/>
    <property type="evidence" value="ECO:0007669"/>
    <property type="project" value="UniProtKB-UniRule"/>
</dbReference>
<gene>
    <name evidence="7" type="ORF">K8W17_02620</name>
</gene>
<keyword evidence="3" id="KW-0418">Kinase</keyword>
<keyword evidence="4" id="KW-0067">ATP-binding</keyword>
<dbReference type="PANTHER" id="PTHR41299:SF1">
    <property type="entry name" value="THIAMINE PYROPHOSPHOKINASE"/>
    <property type="match status" value="1"/>
</dbReference>
<evidence type="ECO:0000256" key="5">
    <source>
        <dbReference type="NCBIfam" id="TIGR01378"/>
    </source>
</evidence>
<dbReference type="InterPro" id="IPR007371">
    <property type="entry name" value="TPK_catalytic"/>
</dbReference>
<dbReference type="NCBIfam" id="TIGR01378">
    <property type="entry name" value="thi_PPkinase"/>
    <property type="match status" value="1"/>
</dbReference>
<dbReference type="GO" id="GO:0009229">
    <property type="term" value="P:thiamine diphosphate biosynthetic process"/>
    <property type="evidence" value="ECO:0007669"/>
    <property type="project" value="InterPro"/>
</dbReference>
<dbReference type="SUPFAM" id="SSF63999">
    <property type="entry name" value="Thiamin pyrophosphokinase, catalytic domain"/>
    <property type="match status" value="1"/>
</dbReference>
<dbReference type="EMBL" id="DYXY01000064">
    <property type="protein sequence ID" value="HJE14954.1"/>
    <property type="molecule type" value="Genomic_DNA"/>
</dbReference>
<dbReference type="SMART" id="SM00983">
    <property type="entry name" value="TPK_B1_binding"/>
    <property type="match status" value="1"/>
</dbReference>
<evidence type="ECO:0000313" key="7">
    <source>
        <dbReference type="EMBL" id="HJE14954.1"/>
    </source>
</evidence>
<evidence type="ECO:0000313" key="8">
    <source>
        <dbReference type="Proteomes" id="UP000774947"/>
    </source>
</evidence>
<dbReference type="InterPro" id="IPR053149">
    <property type="entry name" value="TPK"/>
</dbReference>
<evidence type="ECO:0000256" key="3">
    <source>
        <dbReference type="ARBA" id="ARBA00022777"/>
    </source>
</evidence>
<dbReference type="GO" id="GO:0004788">
    <property type="term" value="F:thiamine diphosphokinase activity"/>
    <property type="evidence" value="ECO:0007669"/>
    <property type="project" value="UniProtKB-UniRule"/>
</dbReference>
<proteinExistence type="predicted"/>
<dbReference type="InterPro" id="IPR006282">
    <property type="entry name" value="Thi_PPkinase"/>
</dbReference>
<organism evidence="7 8">
    <name type="scientific">Lapidilactobacillus dextrinicus</name>
    <dbReference type="NCBI Taxonomy" id="51664"/>
    <lineage>
        <taxon>Bacteria</taxon>
        <taxon>Bacillati</taxon>
        <taxon>Bacillota</taxon>
        <taxon>Bacilli</taxon>
        <taxon>Lactobacillales</taxon>
        <taxon>Lactobacillaceae</taxon>
        <taxon>Lapidilactobacillus</taxon>
    </lineage>
</organism>
<reference evidence="7" key="1">
    <citation type="journal article" date="2021" name="PeerJ">
        <title>Extensive microbial diversity within the chicken gut microbiome revealed by metagenomics and culture.</title>
        <authorList>
            <person name="Gilroy R."/>
            <person name="Ravi A."/>
            <person name="Getino M."/>
            <person name="Pursley I."/>
            <person name="Horton D.L."/>
            <person name="Alikhan N.F."/>
            <person name="Baker D."/>
            <person name="Gharbi K."/>
            <person name="Hall N."/>
            <person name="Watson M."/>
            <person name="Adriaenssens E.M."/>
            <person name="Foster-Nyarko E."/>
            <person name="Jarju S."/>
            <person name="Secka A."/>
            <person name="Antonio M."/>
            <person name="Oren A."/>
            <person name="Chaudhuri R.R."/>
            <person name="La Ragione R."/>
            <person name="Hildebrand F."/>
            <person name="Pallen M.J."/>
        </authorList>
    </citation>
    <scope>NUCLEOTIDE SEQUENCE</scope>
    <source>
        <strain evidence="7">CHK173-2119</strain>
    </source>
</reference>
<accession>A0A921DV77</accession>
<name>A0A921DV77_9LACO</name>
<dbReference type="EC" id="2.7.6.2" evidence="5"/>
<dbReference type="InterPro" id="IPR036759">
    <property type="entry name" value="TPK_catalytic_sf"/>
</dbReference>
<dbReference type="AlphaFoldDB" id="A0A921DV77"/>
<dbReference type="GO" id="GO:0030975">
    <property type="term" value="F:thiamine binding"/>
    <property type="evidence" value="ECO:0007669"/>
    <property type="project" value="InterPro"/>
</dbReference>
<evidence type="ECO:0000256" key="1">
    <source>
        <dbReference type="ARBA" id="ARBA00022679"/>
    </source>
</evidence>
<dbReference type="CDD" id="cd07995">
    <property type="entry name" value="TPK"/>
    <property type="match status" value="1"/>
</dbReference>
<feature type="domain" description="Thiamin pyrophosphokinase thiamin-binding" evidence="6">
    <location>
        <begin position="147"/>
        <end position="212"/>
    </location>
</feature>
<comment type="caution">
    <text evidence="7">The sequence shown here is derived from an EMBL/GenBank/DDBJ whole genome shotgun (WGS) entry which is preliminary data.</text>
</comment>
<evidence type="ECO:0000259" key="6">
    <source>
        <dbReference type="SMART" id="SM00983"/>
    </source>
</evidence>
<dbReference type="InterPro" id="IPR007373">
    <property type="entry name" value="Thiamin_PyroPKinase_B1-bd"/>
</dbReference>
<dbReference type="Gene3D" id="3.40.50.10240">
    <property type="entry name" value="Thiamin pyrophosphokinase, catalytic domain"/>
    <property type="match status" value="1"/>
</dbReference>
<dbReference type="GO" id="GO:0005524">
    <property type="term" value="F:ATP binding"/>
    <property type="evidence" value="ECO:0007669"/>
    <property type="project" value="UniProtKB-KW"/>
</dbReference>
<sequence length="218" mass="24676">MSEKVVNIMLSGPTSLIPHDDINQHRYEAWIGVDHGTIYLLDQDIVPVIAVGDYDSLVAAERQQIEKQIKDIRYAQAEKDFTDSQMAVLTAFADLKATQVNIFGATGGRIDHALVNLFMMTDPRFQDWLQQVTIIDCFNQITFYPSGNYQLPYQAGYQYLAFANLTPVKNLTLRQVKYELTDFSADNPVSWSSNEFLKDQPARFNFTAGIVAVILSHD</sequence>
<dbReference type="PANTHER" id="PTHR41299">
    <property type="entry name" value="THIAMINE PYROPHOSPHOKINASE"/>
    <property type="match status" value="1"/>
</dbReference>
<keyword evidence="1 7" id="KW-0808">Transferase</keyword>
<dbReference type="Pfam" id="PF04263">
    <property type="entry name" value="TPK_catalytic"/>
    <property type="match status" value="1"/>
</dbReference>
<keyword evidence="2" id="KW-0547">Nucleotide-binding</keyword>
<evidence type="ECO:0000256" key="2">
    <source>
        <dbReference type="ARBA" id="ARBA00022741"/>
    </source>
</evidence>
<evidence type="ECO:0000256" key="4">
    <source>
        <dbReference type="ARBA" id="ARBA00022840"/>
    </source>
</evidence>
<reference evidence="7" key="2">
    <citation type="submission" date="2021-09" db="EMBL/GenBank/DDBJ databases">
        <authorList>
            <person name="Gilroy R."/>
        </authorList>
    </citation>
    <scope>NUCLEOTIDE SEQUENCE</scope>
    <source>
        <strain evidence="7">CHK173-2119</strain>
    </source>
</reference>
<dbReference type="Proteomes" id="UP000774947">
    <property type="component" value="Unassembled WGS sequence"/>
</dbReference>
<dbReference type="Pfam" id="PF04265">
    <property type="entry name" value="TPK_B1_binding"/>
    <property type="match status" value="1"/>
</dbReference>
<protein>
    <recommendedName>
        <fullName evidence="5">Thiamine diphosphokinase</fullName>
        <ecNumber evidence="5">2.7.6.2</ecNumber>
    </recommendedName>
</protein>
<dbReference type="GO" id="GO:0016301">
    <property type="term" value="F:kinase activity"/>
    <property type="evidence" value="ECO:0007669"/>
    <property type="project" value="UniProtKB-KW"/>
</dbReference>